<dbReference type="PANTHER" id="PTHR43791:SF21">
    <property type="entry name" value="MAJOR FACILITATOR SUPERFAMILY (MFS) PROFILE DOMAIN-CONTAINING PROTEIN"/>
    <property type="match status" value="1"/>
</dbReference>
<keyword evidence="3 7" id="KW-0812">Transmembrane</keyword>
<organism evidence="8 9">
    <name type="scientific">Phaeosphaeria nodorum (strain SN15 / ATCC MYA-4574 / FGSC 10173)</name>
    <name type="common">Glume blotch fungus</name>
    <name type="synonym">Parastagonospora nodorum</name>
    <dbReference type="NCBI Taxonomy" id="321614"/>
    <lineage>
        <taxon>Eukaryota</taxon>
        <taxon>Fungi</taxon>
        <taxon>Dikarya</taxon>
        <taxon>Ascomycota</taxon>
        <taxon>Pezizomycotina</taxon>
        <taxon>Dothideomycetes</taxon>
        <taxon>Pleosporomycetidae</taxon>
        <taxon>Pleosporales</taxon>
        <taxon>Pleosporineae</taxon>
        <taxon>Phaeosphaeriaceae</taxon>
        <taxon>Parastagonospora</taxon>
    </lineage>
</organism>
<dbReference type="GeneID" id="5968007"/>
<keyword evidence="5 7" id="KW-0472">Membrane</keyword>
<sequence>MDSDHSDTTEEQTCSAAEQMSSRRLNRKMDIALLPFLSLLYLFNGLDRSNIGNAETQAALSCDGKMAGSQALDPNHDGEPPPTRSADGNEWWLDITKTGWGVFTVANAFIRGRSSLIVMRLLIGAFEAGFYPTAVAYLSCFYCRYDLAVRLALFYGQYAVAGAFSGSIAFGVFHLRGYGLHNWQYLFLIEGILTILIAVVAWFWLPADPGSAWFLDADERLFAVSRITKDNADYTPAFNSNGILEDQLTRRDVVETAKDWKTWYVLAFNICASVPNQTFSVFLPLVVRGLGYSSIQANLRGYHIVVGILISLVGLIVVVTCHSNRVKYAGLCILLFGSYIAAPLTMVWLSGNTPEPGKRSLVLGVNGFGNLAGVIGAQLYKKRFAPRYLAPFYATLGFVVAALLGYMAYRFTLEAVNRRRKAVLAGSSGEQVHAERVLETRYADRKWTFVYGL</sequence>
<feature type="transmembrane region" description="Helical" evidence="7">
    <location>
        <begin position="263"/>
        <end position="287"/>
    </location>
</feature>
<feature type="transmembrane region" description="Helical" evidence="7">
    <location>
        <begin position="151"/>
        <end position="173"/>
    </location>
</feature>
<dbReference type="eggNOG" id="KOG2533">
    <property type="taxonomic scope" value="Eukaryota"/>
</dbReference>
<dbReference type="AlphaFoldDB" id="Q0V6C3"/>
<dbReference type="GO" id="GO:0022857">
    <property type="term" value="F:transmembrane transporter activity"/>
    <property type="evidence" value="ECO:0000318"/>
    <property type="project" value="GO_Central"/>
</dbReference>
<dbReference type="EMBL" id="CH445325">
    <property type="protein sequence ID" value="EAT91936.2"/>
    <property type="molecule type" value="Genomic_DNA"/>
</dbReference>
<comment type="subcellular location">
    <subcellularLocation>
        <location evidence="1">Membrane</location>
        <topology evidence="1">Multi-pass membrane protein</topology>
    </subcellularLocation>
</comment>
<feature type="transmembrane region" description="Helical" evidence="7">
    <location>
        <begin position="326"/>
        <end position="349"/>
    </location>
</feature>
<dbReference type="VEuPathDB" id="FungiDB:JI435_004410"/>
<dbReference type="SUPFAM" id="SSF103473">
    <property type="entry name" value="MFS general substrate transporter"/>
    <property type="match status" value="1"/>
</dbReference>
<dbReference type="RefSeq" id="XP_001791128.1">
    <property type="nucleotide sequence ID" value="XM_001791076.1"/>
</dbReference>
<dbReference type="KEGG" id="pno:SNOG_00441"/>
<evidence type="ECO:0000313" key="9">
    <source>
        <dbReference type="Proteomes" id="UP000001055"/>
    </source>
</evidence>
<feature type="region of interest" description="Disordered" evidence="6">
    <location>
        <begin position="66"/>
        <end position="86"/>
    </location>
</feature>
<dbReference type="HOGENOM" id="CLU_001265_0_1_1"/>
<feature type="transmembrane region" description="Helical" evidence="7">
    <location>
        <begin position="185"/>
        <end position="205"/>
    </location>
</feature>
<keyword evidence="4 7" id="KW-1133">Transmembrane helix</keyword>
<evidence type="ECO:0000256" key="5">
    <source>
        <dbReference type="ARBA" id="ARBA00023136"/>
    </source>
</evidence>
<evidence type="ECO:0000256" key="3">
    <source>
        <dbReference type="ARBA" id="ARBA00022692"/>
    </source>
</evidence>
<dbReference type="InterPro" id="IPR036259">
    <property type="entry name" value="MFS_trans_sf"/>
</dbReference>
<feature type="transmembrane region" description="Helical" evidence="7">
    <location>
        <begin position="392"/>
        <end position="411"/>
    </location>
</feature>
<reference evidence="9" key="1">
    <citation type="journal article" date="2007" name="Plant Cell">
        <title>Dothideomycete-plant interactions illuminated by genome sequencing and EST analysis of the wheat pathogen Stagonospora nodorum.</title>
        <authorList>
            <person name="Hane J.K."/>
            <person name="Lowe R.G."/>
            <person name="Solomon P.S."/>
            <person name="Tan K.C."/>
            <person name="Schoch C.L."/>
            <person name="Spatafora J.W."/>
            <person name="Crous P.W."/>
            <person name="Kodira C."/>
            <person name="Birren B.W."/>
            <person name="Galagan J.E."/>
            <person name="Torriani S.F."/>
            <person name="McDonald B.A."/>
            <person name="Oliver R.P."/>
        </authorList>
    </citation>
    <scope>NUCLEOTIDE SEQUENCE [LARGE SCALE GENOMIC DNA]</scope>
    <source>
        <strain evidence="9">SN15 / ATCC MYA-4574 / FGSC 10173</strain>
    </source>
</reference>
<evidence type="ECO:0000313" key="8">
    <source>
        <dbReference type="EMBL" id="EAT91936.2"/>
    </source>
</evidence>
<protein>
    <recommendedName>
        <fullName evidence="10">Major facilitator superfamily (MFS) profile domain-containing protein</fullName>
    </recommendedName>
</protein>
<feature type="region of interest" description="Disordered" evidence="6">
    <location>
        <begin position="1"/>
        <end position="20"/>
    </location>
</feature>
<feature type="transmembrane region" description="Helical" evidence="7">
    <location>
        <begin position="299"/>
        <end position="320"/>
    </location>
</feature>
<evidence type="ECO:0008006" key="10">
    <source>
        <dbReference type="Google" id="ProtNLM"/>
    </source>
</evidence>
<evidence type="ECO:0000256" key="7">
    <source>
        <dbReference type="SAM" id="Phobius"/>
    </source>
</evidence>
<accession>Q0V6C3</accession>
<dbReference type="GO" id="GO:0016020">
    <property type="term" value="C:membrane"/>
    <property type="evidence" value="ECO:0000318"/>
    <property type="project" value="GO_Central"/>
</dbReference>
<dbReference type="InParanoid" id="Q0V6C3"/>
<proteinExistence type="predicted"/>
<evidence type="ECO:0000256" key="2">
    <source>
        <dbReference type="ARBA" id="ARBA00022448"/>
    </source>
</evidence>
<feature type="transmembrane region" description="Helical" evidence="7">
    <location>
        <begin position="117"/>
        <end position="139"/>
    </location>
</feature>
<dbReference type="Pfam" id="PF07690">
    <property type="entry name" value="MFS_1"/>
    <property type="match status" value="1"/>
</dbReference>
<dbReference type="Proteomes" id="UP000001055">
    <property type="component" value="Unassembled WGS sequence"/>
</dbReference>
<evidence type="ECO:0000256" key="1">
    <source>
        <dbReference type="ARBA" id="ARBA00004141"/>
    </source>
</evidence>
<evidence type="ECO:0000256" key="6">
    <source>
        <dbReference type="SAM" id="MobiDB-lite"/>
    </source>
</evidence>
<evidence type="ECO:0000256" key="4">
    <source>
        <dbReference type="ARBA" id="ARBA00022989"/>
    </source>
</evidence>
<gene>
    <name evidence="8" type="ORF">SNOG_00441</name>
</gene>
<dbReference type="Gene3D" id="1.20.1250.20">
    <property type="entry name" value="MFS general substrate transporter like domains"/>
    <property type="match status" value="1"/>
</dbReference>
<dbReference type="PANTHER" id="PTHR43791">
    <property type="entry name" value="PERMEASE-RELATED"/>
    <property type="match status" value="1"/>
</dbReference>
<feature type="compositionally biased region" description="Polar residues" evidence="6">
    <location>
        <begin position="11"/>
        <end position="20"/>
    </location>
</feature>
<dbReference type="InterPro" id="IPR011701">
    <property type="entry name" value="MFS"/>
</dbReference>
<name>Q0V6C3_PHANO</name>
<keyword evidence="2" id="KW-0813">Transport</keyword>